<dbReference type="Gene3D" id="2.20.25.10">
    <property type="match status" value="1"/>
</dbReference>
<dbReference type="EMBL" id="JBHUOJ010000033">
    <property type="protein sequence ID" value="MFD2834745.1"/>
    <property type="molecule type" value="Genomic_DNA"/>
</dbReference>
<protein>
    <submittedName>
        <fullName evidence="1">Trm112 family protein</fullName>
    </submittedName>
</protein>
<organism evidence="1 2">
    <name type="scientific">Christiangramia antarctica</name>
    <dbReference type="NCBI Taxonomy" id="2058158"/>
    <lineage>
        <taxon>Bacteria</taxon>
        <taxon>Pseudomonadati</taxon>
        <taxon>Bacteroidota</taxon>
        <taxon>Flavobacteriia</taxon>
        <taxon>Flavobacteriales</taxon>
        <taxon>Flavobacteriaceae</taxon>
        <taxon>Christiangramia</taxon>
    </lineage>
</organism>
<dbReference type="SUPFAM" id="SSF158997">
    <property type="entry name" value="Trm112p-like"/>
    <property type="match status" value="1"/>
</dbReference>
<name>A0ABW5X969_9FLAO</name>
<sequence length="100" mass="11732">MRKKTVQKLCCPFDKHDIELTVITTDADENILEGILTCSNCQRIYPIVSGIPIMNPDEYREFEMEKPLLERWQKHLKGKSVENFRLIQKEVTSENKIPKP</sequence>
<dbReference type="Pfam" id="PF03966">
    <property type="entry name" value="Trm112p"/>
    <property type="match status" value="1"/>
</dbReference>
<dbReference type="InterPro" id="IPR005651">
    <property type="entry name" value="Trm112-like"/>
</dbReference>
<evidence type="ECO:0000313" key="1">
    <source>
        <dbReference type="EMBL" id="MFD2834745.1"/>
    </source>
</evidence>
<comment type="caution">
    <text evidence="1">The sequence shown here is derived from an EMBL/GenBank/DDBJ whole genome shotgun (WGS) entry which is preliminary data.</text>
</comment>
<gene>
    <name evidence="1" type="ORF">ACFSYS_15745</name>
</gene>
<dbReference type="Proteomes" id="UP001597438">
    <property type="component" value="Unassembled WGS sequence"/>
</dbReference>
<keyword evidence="2" id="KW-1185">Reference proteome</keyword>
<evidence type="ECO:0000313" key="2">
    <source>
        <dbReference type="Proteomes" id="UP001597438"/>
    </source>
</evidence>
<dbReference type="RefSeq" id="WP_251740675.1">
    <property type="nucleotide sequence ID" value="NZ_JBHUOJ010000033.1"/>
</dbReference>
<reference evidence="2" key="1">
    <citation type="journal article" date="2019" name="Int. J. Syst. Evol. Microbiol.">
        <title>The Global Catalogue of Microorganisms (GCM) 10K type strain sequencing project: providing services to taxonomists for standard genome sequencing and annotation.</title>
        <authorList>
            <consortium name="The Broad Institute Genomics Platform"/>
            <consortium name="The Broad Institute Genome Sequencing Center for Infectious Disease"/>
            <person name="Wu L."/>
            <person name="Ma J."/>
        </authorList>
    </citation>
    <scope>NUCLEOTIDE SEQUENCE [LARGE SCALE GENOMIC DNA]</scope>
    <source>
        <strain evidence="2">KCTC 52925</strain>
    </source>
</reference>
<proteinExistence type="predicted"/>
<accession>A0ABW5X969</accession>